<dbReference type="PROSITE" id="PS51880">
    <property type="entry name" value="TGS"/>
    <property type="match status" value="1"/>
</dbReference>
<comment type="caution">
    <text evidence="8">The sequence shown here is derived from an EMBL/GenBank/DDBJ whole genome shotgun (WGS) entry which is preliminary data.</text>
</comment>
<dbReference type="Pfam" id="PF13328">
    <property type="entry name" value="HD_4"/>
    <property type="match status" value="1"/>
</dbReference>
<evidence type="ECO:0000313" key="9">
    <source>
        <dbReference type="Proteomes" id="UP000027644"/>
    </source>
</evidence>
<dbReference type="InterPro" id="IPR004811">
    <property type="entry name" value="RelA/Spo_fam"/>
</dbReference>
<dbReference type="SUPFAM" id="SSF81301">
    <property type="entry name" value="Nucleotidyltransferase"/>
    <property type="match status" value="1"/>
</dbReference>
<accession>A0A074V439</accession>
<dbReference type="InterPro" id="IPR012675">
    <property type="entry name" value="Beta-grasp_dom_sf"/>
</dbReference>
<dbReference type="Pfam" id="PF04607">
    <property type="entry name" value="RelA_SpoT"/>
    <property type="match status" value="1"/>
</dbReference>
<evidence type="ECO:0000256" key="2">
    <source>
        <dbReference type="ARBA" id="ARBA00029754"/>
    </source>
</evidence>
<evidence type="ECO:0000259" key="7">
    <source>
        <dbReference type="PROSITE" id="PS51880"/>
    </source>
</evidence>
<dbReference type="NCBIfam" id="TIGR00691">
    <property type="entry name" value="spoT_relA"/>
    <property type="match status" value="1"/>
</dbReference>
<evidence type="ECO:0000256" key="3">
    <source>
        <dbReference type="ARBA" id="ARBA00032407"/>
    </source>
</evidence>
<evidence type="ECO:0000256" key="1">
    <source>
        <dbReference type="ARBA" id="ARBA00019852"/>
    </source>
</evidence>
<dbReference type="Proteomes" id="UP000027644">
    <property type="component" value="Unassembled WGS sequence"/>
</dbReference>
<reference evidence="8 9" key="1">
    <citation type="journal article" date="2014" name="PLoS Genet.">
        <title>Hidden diversity in honey bee gut symbionts detected by single-cell genomics.</title>
        <authorList>
            <person name="Engel P."/>
            <person name="Stepanauskas R."/>
            <person name="Moran N."/>
        </authorList>
    </citation>
    <scope>NUCLEOTIDE SEQUENCE [LARGE SCALE GENOMIC DNA]</scope>
    <source>
        <strain evidence="8 9">SCGC AB-598-J21</strain>
    </source>
</reference>
<dbReference type="SUPFAM" id="SSF109604">
    <property type="entry name" value="HD-domain/PDEase-like"/>
    <property type="match status" value="1"/>
</dbReference>
<dbReference type="GO" id="GO:0008893">
    <property type="term" value="F:guanosine-3',5'-bis(diphosphate) 3'-diphosphatase activity"/>
    <property type="evidence" value="ECO:0007669"/>
    <property type="project" value="TreeGrafter"/>
</dbReference>
<dbReference type="GO" id="GO:0015949">
    <property type="term" value="P:nucleobase-containing small molecule interconversion"/>
    <property type="evidence" value="ECO:0007669"/>
    <property type="project" value="UniProtKB-ARBA"/>
</dbReference>
<dbReference type="CDD" id="cd01668">
    <property type="entry name" value="TGS_RSH"/>
    <property type="match status" value="1"/>
</dbReference>
<dbReference type="PROSITE" id="PS51671">
    <property type="entry name" value="ACT"/>
    <property type="match status" value="1"/>
</dbReference>
<protein>
    <recommendedName>
        <fullName evidence="1">GTP pyrophosphokinase</fullName>
    </recommendedName>
    <alternativeName>
        <fullName evidence="3">(p)ppGpp synthase</fullName>
    </alternativeName>
    <alternativeName>
        <fullName evidence="2">ATP:GTP 3'-pyrophosphotransferase</fullName>
    </alternativeName>
    <alternativeName>
        <fullName evidence="4">ppGpp synthase I</fullName>
    </alternativeName>
</protein>
<comment type="similarity">
    <text evidence="5">Belongs to the relA/spoT family.</text>
</comment>
<comment type="function">
    <text evidence="5">In eubacteria ppGpp (guanosine 3'-diphosphate 5'-diphosphate) is a mediator of the stringent response that coordinates a variety of cellular activities in response to changes in nutritional abundance.</text>
</comment>
<name>A0A074V439_9NEIS</name>
<evidence type="ECO:0000256" key="5">
    <source>
        <dbReference type="RuleBase" id="RU003847"/>
    </source>
</evidence>
<dbReference type="Gene3D" id="3.30.460.10">
    <property type="entry name" value="Beta Polymerase, domain 2"/>
    <property type="match status" value="1"/>
</dbReference>
<dbReference type="GO" id="GO:0042594">
    <property type="term" value="P:response to starvation"/>
    <property type="evidence" value="ECO:0007669"/>
    <property type="project" value="TreeGrafter"/>
</dbReference>
<dbReference type="InterPro" id="IPR033655">
    <property type="entry name" value="TGS_RelA/SpoT"/>
</dbReference>
<dbReference type="PANTHER" id="PTHR21262:SF31">
    <property type="entry name" value="GTP PYROPHOSPHOKINASE"/>
    <property type="match status" value="1"/>
</dbReference>
<evidence type="ECO:0000256" key="4">
    <source>
        <dbReference type="ARBA" id="ARBA00033308"/>
    </source>
</evidence>
<evidence type="ECO:0000259" key="6">
    <source>
        <dbReference type="PROSITE" id="PS51671"/>
    </source>
</evidence>
<feature type="domain" description="TGS" evidence="7">
    <location>
        <begin position="431"/>
        <end position="492"/>
    </location>
</feature>
<dbReference type="InterPro" id="IPR004095">
    <property type="entry name" value="TGS"/>
</dbReference>
<evidence type="ECO:0000313" key="8">
    <source>
        <dbReference type="EMBL" id="KEQ00203.1"/>
    </source>
</evidence>
<dbReference type="CDD" id="cd05399">
    <property type="entry name" value="NT_Rel-Spo_like"/>
    <property type="match status" value="1"/>
</dbReference>
<gene>
    <name evidence="8" type="ORF">SASC598J21_020860</name>
</gene>
<dbReference type="InterPro" id="IPR045865">
    <property type="entry name" value="ACT-like_dom_sf"/>
</dbReference>
<proteinExistence type="inferred from homology"/>
<dbReference type="InterPro" id="IPR012676">
    <property type="entry name" value="TGS-like"/>
</dbReference>
<dbReference type="Gene3D" id="3.10.20.30">
    <property type="match status" value="1"/>
</dbReference>
<dbReference type="PANTHER" id="PTHR21262">
    <property type="entry name" value="GUANOSINE-3',5'-BIS DIPHOSPHATE 3'-PYROPHOSPHOHYDROLASE"/>
    <property type="match status" value="1"/>
</dbReference>
<dbReference type="FunFam" id="3.30.460.10:FF:000001">
    <property type="entry name" value="GTP pyrophosphokinase RelA"/>
    <property type="match status" value="1"/>
</dbReference>
<dbReference type="GO" id="GO:0015969">
    <property type="term" value="P:guanosine tetraphosphate metabolic process"/>
    <property type="evidence" value="ECO:0007669"/>
    <property type="project" value="InterPro"/>
</dbReference>
<dbReference type="FunFam" id="3.10.20.30:FF:000002">
    <property type="entry name" value="GTP pyrophosphokinase (RelA/SpoT)"/>
    <property type="match status" value="1"/>
</dbReference>
<dbReference type="Gene3D" id="1.10.3210.10">
    <property type="entry name" value="Hypothetical protein af1432"/>
    <property type="match status" value="1"/>
</dbReference>
<dbReference type="InterPro" id="IPR043519">
    <property type="entry name" value="NT_sf"/>
</dbReference>
<dbReference type="SUPFAM" id="SSF55021">
    <property type="entry name" value="ACT-like"/>
    <property type="match status" value="1"/>
</dbReference>
<keyword evidence="8" id="KW-0378">Hydrolase</keyword>
<dbReference type="CDD" id="cd04876">
    <property type="entry name" value="ACT_RelA-SpoT"/>
    <property type="match status" value="1"/>
</dbReference>
<dbReference type="Pfam" id="PF02824">
    <property type="entry name" value="TGS"/>
    <property type="match status" value="1"/>
</dbReference>
<dbReference type="GO" id="GO:0008728">
    <property type="term" value="F:GTP diphosphokinase activity"/>
    <property type="evidence" value="ECO:0007669"/>
    <property type="project" value="TreeGrafter"/>
</dbReference>
<dbReference type="InterPro" id="IPR002912">
    <property type="entry name" value="ACT_dom"/>
</dbReference>
<dbReference type="Pfam" id="PF13291">
    <property type="entry name" value="ACT_4"/>
    <property type="match status" value="1"/>
</dbReference>
<dbReference type="GO" id="GO:0005886">
    <property type="term" value="C:plasma membrane"/>
    <property type="evidence" value="ECO:0007669"/>
    <property type="project" value="TreeGrafter"/>
</dbReference>
<sequence>MVCFGKMVAIIYTNQQVDNMVSTPDQALVTNPCLPCVWLDDYIASLPTAMGVMLRHAQTLVNNSYPKDAVTFAGEDLYINLMAAAKSVADMDLMADAVAATMLSCLPNYVTDWKNIVKEECGDSVMQLVAGLYQVQKLTYFVSISPLATQEERQQQAEAMRQMLLAMVSDIRVVLIKLAMRAQTMSYLSKVTDEKLKKDVAKETMTVFAPLANRLGVWQLKWQLEDLSFRYQNPDEYKKIARLLDEKRTERLDYIEHFVDTLRQQLSRLNMHFEVAGRPKHIYSIYRKMVKKKLSFDGLYDIRAVRILVDTVADCYATLGIVHSLWQPIPGEFDDYIAHPKPNDYQSLHTVVVGPEDKGVEIQIRTFDMHRYAEFGVAAHWRYKEGGKGNEAYEHKIAWLRQLLDWRENIAENDSSREDLSRAFQTELFNDTIYVLSPHGKVFSLPAGATPIDFAYALHTDIGNRCRGAKVDGQIVPLSTPLENGQRVEIITAREGKPSVNWLHDGWVKSNKAISKIRAFIRQQNGESIRESGRAALEKQLVKMQVQPNIHKLAEALGFSSADDFYLSMGHGEVSGRMIQKAVDTLLEKPEAPVTENHLVKRSKIKKNFGGVLVDGEAGLFTTLAKCCKPAFGDKIIGFVTRERGISIHRSNCSSFQYLAQISPDKVLPASWASDSAGQVFAIDIEIRARDRSGLLRDISETLARNRLNVTAVQTLSRDMEAQLRFTVEVQQVNDLPRVLSHLSDVKGVLSVTRL</sequence>
<dbReference type="AlphaFoldDB" id="A0A074V439"/>
<feature type="domain" description="ACT" evidence="6">
    <location>
        <begin position="684"/>
        <end position="755"/>
    </location>
</feature>
<dbReference type="SMART" id="SM00954">
    <property type="entry name" value="RelA_SpoT"/>
    <property type="match status" value="1"/>
</dbReference>
<dbReference type="InterPro" id="IPR007685">
    <property type="entry name" value="RelA_SpoT"/>
</dbReference>
<dbReference type="SUPFAM" id="SSF81271">
    <property type="entry name" value="TGS-like"/>
    <property type="match status" value="1"/>
</dbReference>
<organism evidence="8 9">
    <name type="scientific">Snodgrassella alvi SCGC AB-598-J21</name>
    <dbReference type="NCBI Taxonomy" id="1385367"/>
    <lineage>
        <taxon>Bacteria</taxon>
        <taxon>Pseudomonadati</taxon>
        <taxon>Pseudomonadota</taxon>
        <taxon>Betaproteobacteria</taxon>
        <taxon>Neisseriales</taxon>
        <taxon>Neisseriaceae</taxon>
        <taxon>Snodgrassella</taxon>
    </lineage>
</organism>
<dbReference type="EMBL" id="AVQL01000454">
    <property type="protein sequence ID" value="KEQ00203.1"/>
    <property type="molecule type" value="Genomic_DNA"/>
</dbReference>
<dbReference type="Gene3D" id="3.30.70.260">
    <property type="match status" value="1"/>
</dbReference>